<dbReference type="GO" id="GO:0010305">
    <property type="term" value="P:leaf vascular tissue pattern formation"/>
    <property type="evidence" value="ECO:0007669"/>
    <property type="project" value="TreeGrafter"/>
</dbReference>
<name>A0A6A1VVN6_9ROSI</name>
<dbReference type="PANTHER" id="PTHR31351">
    <property type="entry name" value="EXPRESSED PROTEIN"/>
    <property type="match status" value="1"/>
</dbReference>
<feature type="domain" description="VAN3-binding protein-like auxin canalisation" evidence="1">
    <location>
        <begin position="96"/>
        <end position="241"/>
    </location>
</feature>
<dbReference type="GO" id="GO:0010087">
    <property type="term" value="P:phloem or xylem histogenesis"/>
    <property type="evidence" value="ECO:0007669"/>
    <property type="project" value="TreeGrafter"/>
</dbReference>
<organism evidence="3 4">
    <name type="scientific">Morella rubra</name>
    <name type="common">Chinese bayberry</name>
    <dbReference type="NCBI Taxonomy" id="262757"/>
    <lineage>
        <taxon>Eukaryota</taxon>
        <taxon>Viridiplantae</taxon>
        <taxon>Streptophyta</taxon>
        <taxon>Embryophyta</taxon>
        <taxon>Tracheophyta</taxon>
        <taxon>Spermatophyta</taxon>
        <taxon>Magnoliopsida</taxon>
        <taxon>eudicotyledons</taxon>
        <taxon>Gunneridae</taxon>
        <taxon>Pentapetalae</taxon>
        <taxon>rosids</taxon>
        <taxon>fabids</taxon>
        <taxon>Fagales</taxon>
        <taxon>Myricaceae</taxon>
        <taxon>Morella</taxon>
    </lineage>
</organism>
<feature type="domain" description="Pleckstrin-like plant" evidence="2">
    <location>
        <begin position="266"/>
        <end position="368"/>
    </location>
</feature>
<reference evidence="3 4" key="1">
    <citation type="journal article" date="2019" name="Plant Biotechnol. J.">
        <title>The red bayberry genome and genetic basis of sex determination.</title>
        <authorList>
            <person name="Jia H.M."/>
            <person name="Jia H.J."/>
            <person name="Cai Q.L."/>
            <person name="Wang Y."/>
            <person name="Zhao H.B."/>
            <person name="Yang W.F."/>
            <person name="Wang G.Y."/>
            <person name="Li Y.H."/>
            <person name="Zhan D.L."/>
            <person name="Shen Y.T."/>
            <person name="Niu Q.F."/>
            <person name="Chang L."/>
            <person name="Qiu J."/>
            <person name="Zhao L."/>
            <person name="Xie H.B."/>
            <person name="Fu W.Y."/>
            <person name="Jin J."/>
            <person name="Li X.W."/>
            <person name="Jiao Y."/>
            <person name="Zhou C.C."/>
            <person name="Tu T."/>
            <person name="Chai C.Y."/>
            <person name="Gao J.L."/>
            <person name="Fan L.J."/>
            <person name="van de Weg E."/>
            <person name="Wang J.Y."/>
            <person name="Gao Z.S."/>
        </authorList>
    </citation>
    <scope>NUCLEOTIDE SEQUENCE [LARGE SCALE GENOMIC DNA]</scope>
    <source>
        <tissue evidence="3">Leaves</tissue>
    </source>
</reference>
<protein>
    <recommendedName>
        <fullName evidence="5">VAN3-binding protein</fullName>
    </recommendedName>
</protein>
<proteinExistence type="predicted"/>
<dbReference type="InterPro" id="IPR008546">
    <property type="entry name" value="VAN3-bd-like_auxin_canal"/>
</dbReference>
<evidence type="ECO:0000259" key="2">
    <source>
        <dbReference type="Pfam" id="PF08458"/>
    </source>
</evidence>
<dbReference type="Pfam" id="PF08458">
    <property type="entry name" value="PH_2"/>
    <property type="match status" value="1"/>
</dbReference>
<dbReference type="AlphaFoldDB" id="A0A6A1VVN6"/>
<dbReference type="Proteomes" id="UP000516437">
    <property type="component" value="Chromosome 4"/>
</dbReference>
<keyword evidence="4" id="KW-1185">Reference proteome</keyword>
<evidence type="ECO:0008006" key="5">
    <source>
        <dbReference type="Google" id="ProtNLM"/>
    </source>
</evidence>
<sequence>MESGFQSAWRSSYLRALKHVEEDQELRLTSSLPVIPQPQTPQEPMEFLSRSWSLSASEISKALAEKQKQFFLDRNPNTYPESVVVPDLPVKVTNSIVVRKPGSFGKWFHHHKESRISTVKKDRARAENAHMHSAVTVAGLAAALAAVAAAENSNGSGKKMSMALASATELLASHCIELAELAGAEHDCVASVVRSAVDVRSPGDLMTLTAAAATALRGEAALKARLPKEAKKNASISPFDRGMTGNSWTAGFRSRMVEHSPPFVGELLQVTQKGVLRWKHVSIYINKKSQVIIKLKSKHVGGAFSKKNKCVVYGVCDETAAWPYRKEREISDEIYFGLKTGQGFLEFKCKNKIHKQRWVDEFQNLLCRVGCMEATERSLEFLSISNSI</sequence>
<evidence type="ECO:0000259" key="1">
    <source>
        <dbReference type="Pfam" id="PF05703"/>
    </source>
</evidence>
<dbReference type="InterPro" id="IPR040269">
    <property type="entry name" value="VAB"/>
</dbReference>
<evidence type="ECO:0000313" key="4">
    <source>
        <dbReference type="Proteomes" id="UP000516437"/>
    </source>
</evidence>
<evidence type="ECO:0000313" key="3">
    <source>
        <dbReference type="EMBL" id="KAB1217001.1"/>
    </source>
</evidence>
<dbReference type="EMBL" id="RXIC02000022">
    <property type="protein sequence ID" value="KAB1217001.1"/>
    <property type="molecule type" value="Genomic_DNA"/>
</dbReference>
<accession>A0A6A1VVN6</accession>
<dbReference type="InterPro" id="IPR013666">
    <property type="entry name" value="PH_pln"/>
</dbReference>
<dbReference type="Pfam" id="PF05703">
    <property type="entry name" value="Auxin_canalis"/>
    <property type="match status" value="2"/>
</dbReference>
<comment type="caution">
    <text evidence="3">The sequence shown here is derived from an EMBL/GenBank/DDBJ whole genome shotgun (WGS) entry which is preliminary data.</text>
</comment>
<dbReference type="PANTHER" id="PTHR31351:SF24">
    <property type="entry name" value="VAN3-BINDING PROTEIN-LIKE"/>
    <property type="match status" value="1"/>
</dbReference>
<gene>
    <name evidence="3" type="ORF">CJ030_MR4G021320</name>
</gene>
<feature type="domain" description="VAN3-binding protein-like auxin canalisation" evidence="1">
    <location>
        <begin position="38"/>
        <end position="68"/>
    </location>
</feature>
<dbReference type="GO" id="GO:0009734">
    <property type="term" value="P:auxin-activated signaling pathway"/>
    <property type="evidence" value="ECO:0007669"/>
    <property type="project" value="TreeGrafter"/>
</dbReference>
<dbReference type="OrthoDB" id="1897931at2759"/>